<dbReference type="EMBL" id="JAAAID010004824">
    <property type="protein sequence ID" value="KAF9992095.1"/>
    <property type="molecule type" value="Genomic_DNA"/>
</dbReference>
<name>A0A9P6SR44_9FUNG</name>
<sequence length="98" mass="10314">CSNTTGTWVSGVPNATTCETPNNSLYFYTLGGSILGEARVSNHVVPGVVQTLFSDKLAFQQTLAPLVADISYFDTMSGRGDFHNARIASGIDVAVSAN</sequence>
<accession>A0A9P6SR44</accession>
<dbReference type="AlphaFoldDB" id="A0A9P6SR44"/>
<reference evidence="1" key="1">
    <citation type="journal article" date="2020" name="Fungal Divers.">
        <title>Resolving the Mortierellaceae phylogeny through synthesis of multi-gene phylogenetics and phylogenomics.</title>
        <authorList>
            <person name="Vandepol N."/>
            <person name="Liber J."/>
            <person name="Desiro A."/>
            <person name="Na H."/>
            <person name="Kennedy M."/>
            <person name="Barry K."/>
            <person name="Grigoriev I.V."/>
            <person name="Miller A.N."/>
            <person name="O'Donnell K."/>
            <person name="Stajich J.E."/>
            <person name="Bonito G."/>
        </authorList>
    </citation>
    <scope>NUCLEOTIDE SEQUENCE</scope>
    <source>
        <strain evidence="1">NRRL 2769</strain>
    </source>
</reference>
<evidence type="ECO:0000313" key="1">
    <source>
        <dbReference type="EMBL" id="KAF9992095.1"/>
    </source>
</evidence>
<comment type="caution">
    <text evidence="1">The sequence shown here is derived from an EMBL/GenBank/DDBJ whole genome shotgun (WGS) entry which is preliminary data.</text>
</comment>
<protein>
    <submittedName>
        <fullName evidence="1">Uncharacterized protein</fullName>
    </submittedName>
</protein>
<keyword evidence="2" id="KW-1185">Reference proteome</keyword>
<proteinExistence type="predicted"/>
<dbReference type="Proteomes" id="UP000703661">
    <property type="component" value="Unassembled WGS sequence"/>
</dbReference>
<feature type="non-terminal residue" evidence="1">
    <location>
        <position position="98"/>
    </location>
</feature>
<organism evidence="1 2">
    <name type="scientific">Entomortierella chlamydospora</name>
    <dbReference type="NCBI Taxonomy" id="101097"/>
    <lineage>
        <taxon>Eukaryota</taxon>
        <taxon>Fungi</taxon>
        <taxon>Fungi incertae sedis</taxon>
        <taxon>Mucoromycota</taxon>
        <taxon>Mortierellomycotina</taxon>
        <taxon>Mortierellomycetes</taxon>
        <taxon>Mortierellales</taxon>
        <taxon>Mortierellaceae</taxon>
        <taxon>Entomortierella</taxon>
    </lineage>
</organism>
<gene>
    <name evidence="1" type="ORF">BGZ80_008716</name>
</gene>
<feature type="non-terminal residue" evidence="1">
    <location>
        <position position="1"/>
    </location>
</feature>
<evidence type="ECO:0000313" key="2">
    <source>
        <dbReference type="Proteomes" id="UP000703661"/>
    </source>
</evidence>